<organism evidence="6">
    <name type="scientific">bioreactor metagenome</name>
    <dbReference type="NCBI Taxonomy" id="1076179"/>
    <lineage>
        <taxon>unclassified sequences</taxon>
        <taxon>metagenomes</taxon>
        <taxon>ecological metagenomes</taxon>
    </lineage>
</organism>
<dbReference type="InterPro" id="IPR003400">
    <property type="entry name" value="ExbD"/>
</dbReference>
<evidence type="ECO:0000256" key="3">
    <source>
        <dbReference type="ARBA" id="ARBA00022692"/>
    </source>
</evidence>
<evidence type="ECO:0000256" key="4">
    <source>
        <dbReference type="ARBA" id="ARBA00022989"/>
    </source>
</evidence>
<keyword evidence="4" id="KW-1133">Transmembrane helix</keyword>
<evidence type="ECO:0000256" key="2">
    <source>
        <dbReference type="ARBA" id="ARBA00022475"/>
    </source>
</evidence>
<keyword evidence="2" id="KW-1003">Cell membrane</keyword>
<evidence type="ECO:0008006" key="7">
    <source>
        <dbReference type="Google" id="ProtNLM"/>
    </source>
</evidence>
<proteinExistence type="predicted"/>
<gene>
    <name evidence="6" type="ORF">SDC9_79101</name>
</gene>
<name>A0A644YVZ7_9ZZZZ</name>
<evidence type="ECO:0000313" key="6">
    <source>
        <dbReference type="EMBL" id="MPM32537.1"/>
    </source>
</evidence>
<dbReference type="GO" id="GO:0022857">
    <property type="term" value="F:transmembrane transporter activity"/>
    <property type="evidence" value="ECO:0007669"/>
    <property type="project" value="InterPro"/>
</dbReference>
<dbReference type="AlphaFoldDB" id="A0A644YVZ7"/>
<reference evidence="6" key="1">
    <citation type="submission" date="2019-08" db="EMBL/GenBank/DDBJ databases">
        <authorList>
            <person name="Kucharzyk K."/>
            <person name="Murdoch R.W."/>
            <person name="Higgins S."/>
            <person name="Loffler F."/>
        </authorList>
    </citation>
    <scope>NUCLEOTIDE SEQUENCE</scope>
</reference>
<keyword evidence="5" id="KW-0472">Membrane</keyword>
<dbReference type="Pfam" id="PF02472">
    <property type="entry name" value="ExbD"/>
    <property type="match status" value="1"/>
</dbReference>
<comment type="caution">
    <text evidence="6">The sequence shown here is derived from an EMBL/GenBank/DDBJ whole genome shotgun (WGS) entry which is preliminary data.</text>
</comment>
<sequence>MRKKRTTPPSALTDIAFLLLLFFLIMAITSHQSPVPLNPAQTSAQKMDLKDIATLLVSQDGQLFLDGNPVILETLPSESTYALLADKNTPFSVLFPIIEHLREQGTETLHCLVEETP</sequence>
<comment type="subcellular location">
    <subcellularLocation>
        <location evidence="1">Cell membrane</location>
        <topology evidence="1">Single-pass membrane protein</topology>
    </subcellularLocation>
</comment>
<evidence type="ECO:0000256" key="5">
    <source>
        <dbReference type="ARBA" id="ARBA00023136"/>
    </source>
</evidence>
<evidence type="ECO:0000256" key="1">
    <source>
        <dbReference type="ARBA" id="ARBA00004162"/>
    </source>
</evidence>
<dbReference type="GO" id="GO:0005886">
    <property type="term" value="C:plasma membrane"/>
    <property type="evidence" value="ECO:0007669"/>
    <property type="project" value="UniProtKB-SubCell"/>
</dbReference>
<protein>
    <recommendedName>
        <fullName evidence="7">Biopolymer transporter ExbD</fullName>
    </recommendedName>
</protein>
<accession>A0A644YVZ7</accession>
<dbReference type="EMBL" id="VSSQ01006390">
    <property type="protein sequence ID" value="MPM32537.1"/>
    <property type="molecule type" value="Genomic_DNA"/>
</dbReference>
<keyword evidence="3" id="KW-0812">Transmembrane</keyword>